<name>A0A8K0UE33_9AGAR</name>
<sequence>MPGLNKPVLQADLSGRTVLVLGANTGIGLEAAKHYARMGAKVIGACRSEAKCAETVEVIKKETGSLLIEGRVIEMSDFASVKAFADRWEKDGGDLDILVANAAVATYDYNTTVDGYENSVQINHLSSALLTLLLLPHLLKTAQKKGTLARVVAVSSTTYKGVALGHERVPAGSKIIPTLSSDEDMTNRYAESKLLNLLFTRALRSHLPRPPTLPLLITSVCPGFCQSSLRRTVEERFRLTYPPGVYDENVRNARTSEEGSRQLVIASVGPDPRKLDDLEVTTVMDGGFVSDSEVEEVSEWVRSEEGREAQKKVFEETLEILAKVDPRVIQVSKDILTL</sequence>
<evidence type="ECO:0000313" key="3">
    <source>
        <dbReference type="EMBL" id="KAH8079435.1"/>
    </source>
</evidence>
<evidence type="ECO:0000256" key="2">
    <source>
        <dbReference type="ARBA" id="ARBA00023002"/>
    </source>
</evidence>
<evidence type="ECO:0008006" key="5">
    <source>
        <dbReference type="Google" id="ProtNLM"/>
    </source>
</evidence>
<dbReference type="AlphaFoldDB" id="A0A8K0UE33"/>
<dbReference type="PANTHER" id="PTHR24320">
    <property type="entry name" value="RETINOL DEHYDROGENASE"/>
    <property type="match status" value="1"/>
</dbReference>
<dbReference type="PANTHER" id="PTHR24320:SF152">
    <property type="entry name" value="SHORT-CHAIN DEHYDROGENASE_REDUCTASE FAMILY PROTEIN"/>
    <property type="match status" value="1"/>
</dbReference>
<dbReference type="InterPro" id="IPR002347">
    <property type="entry name" value="SDR_fam"/>
</dbReference>
<reference evidence="3" key="1">
    <citation type="journal article" date="2021" name="New Phytol.">
        <title>Evolutionary innovations through gain and loss of genes in the ectomycorrhizal Boletales.</title>
        <authorList>
            <person name="Wu G."/>
            <person name="Miyauchi S."/>
            <person name="Morin E."/>
            <person name="Kuo A."/>
            <person name="Drula E."/>
            <person name="Varga T."/>
            <person name="Kohler A."/>
            <person name="Feng B."/>
            <person name="Cao Y."/>
            <person name="Lipzen A."/>
            <person name="Daum C."/>
            <person name="Hundley H."/>
            <person name="Pangilinan J."/>
            <person name="Johnson J."/>
            <person name="Barry K."/>
            <person name="LaButti K."/>
            <person name="Ng V."/>
            <person name="Ahrendt S."/>
            <person name="Min B."/>
            <person name="Choi I.G."/>
            <person name="Park H."/>
            <person name="Plett J.M."/>
            <person name="Magnuson J."/>
            <person name="Spatafora J.W."/>
            <person name="Nagy L.G."/>
            <person name="Henrissat B."/>
            <person name="Grigoriev I.V."/>
            <person name="Yang Z.L."/>
            <person name="Xu J."/>
            <person name="Martin F.M."/>
        </authorList>
    </citation>
    <scope>NUCLEOTIDE SEQUENCE</scope>
    <source>
        <strain evidence="3">KKN 215</strain>
    </source>
</reference>
<dbReference type="Gene3D" id="3.40.50.720">
    <property type="entry name" value="NAD(P)-binding Rossmann-like Domain"/>
    <property type="match status" value="1"/>
</dbReference>
<evidence type="ECO:0000313" key="4">
    <source>
        <dbReference type="Proteomes" id="UP000813824"/>
    </source>
</evidence>
<evidence type="ECO:0000256" key="1">
    <source>
        <dbReference type="ARBA" id="ARBA00006484"/>
    </source>
</evidence>
<dbReference type="EMBL" id="JAEVFJ010000056">
    <property type="protein sequence ID" value="KAH8079435.1"/>
    <property type="molecule type" value="Genomic_DNA"/>
</dbReference>
<comment type="similarity">
    <text evidence="1">Belongs to the short-chain dehydrogenases/reductases (SDR) family.</text>
</comment>
<gene>
    <name evidence="3" type="ORF">BXZ70DRAFT_960958</name>
</gene>
<comment type="caution">
    <text evidence="3">The sequence shown here is derived from an EMBL/GenBank/DDBJ whole genome shotgun (WGS) entry which is preliminary data.</text>
</comment>
<dbReference type="SUPFAM" id="SSF51735">
    <property type="entry name" value="NAD(P)-binding Rossmann-fold domains"/>
    <property type="match status" value="1"/>
</dbReference>
<dbReference type="OrthoDB" id="542013at2759"/>
<proteinExistence type="inferred from homology"/>
<dbReference type="Proteomes" id="UP000813824">
    <property type="component" value="Unassembled WGS sequence"/>
</dbReference>
<dbReference type="InterPro" id="IPR036291">
    <property type="entry name" value="NAD(P)-bd_dom_sf"/>
</dbReference>
<keyword evidence="4" id="KW-1185">Reference proteome</keyword>
<dbReference type="GO" id="GO:0016491">
    <property type="term" value="F:oxidoreductase activity"/>
    <property type="evidence" value="ECO:0007669"/>
    <property type="project" value="UniProtKB-KW"/>
</dbReference>
<organism evidence="3 4">
    <name type="scientific">Cristinia sonorae</name>
    <dbReference type="NCBI Taxonomy" id="1940300"/>
    <lineage>
        <taxon>Eukaryota</taxon>
        <taxon>Fungi</taxon>
        <taxon>Dikarya</taxon>
        <taxon>Basidiomycota</taxon>
        <taxon>Agaricomycotina</taxon>
        <taxon>Agaricomycetes</taxon>
        <taxon>Agaricomycetidae</taxon>
        <taxon>Agaricales</taxon>
        <taxon>Pleurotineae</taxon>
        <taxon>Stephanosporaceae</taxon>
        <taxon>Cristinia</taxon>
    </lineage>
</organism>
<dbReference type="PRINTS" id="PR00081">
    <property type="entry name" value="GDHRDH"/>
</dbReference>
<dbReference type="Pfam" id="PF00106">
    <property type="entry name" value="adh_short"/>
    <property type="match status" value="1"/>
</dbReference>
<keyword evidence="2" id="KW-0560">Oxidoreductase</keyword>
<accession>A0A8K0UE33</accession>
<protein>
    <recommendedName>
        <fullName evidence="5">NAD(P)-binding protein</fullName>
    </recommendedName>
</protein>